<evidence type="ECO:0000256" key="4">
    <source>
        <dbReference type="ARBA" id="ARBA00022771"/>
    </source>
</evidence>
<sequence length="103" mass="11034">MKTQCDICERAAAAVLCCADEAALCWGCDEEVHAANKLAEKHQRVPLLPTNSNSSSSSSSSSSQVPICNICQVAESIGFHACIKSCLDYLEAVPGLQRKKQMC</sequence>
<keyword evidence="5" id="KW-0862">Zinc</keyword>
<evidence type="ECO:0000256" key="6">
    <source>
        <dbReference type="ARBA" id="ARBA00023015"/>
    </source>
</evidence>
<dbReference type="PANTHER" id="PTHR31832">
    <property type="entry name" value="B-BOX ZINC FINGER PROTEIN 22"/>
    <property type="match status" value="1"/>
</dbReference>
<organism evidence="11 12">
    <name type="scientific">Canna indica</name>
    <name type="common">Indian-shot</name>
    <dbReference type="NCBI Taxonomy" id="4628"/>
    <lineage>
        <taxon>Eukaryota</taxon>
        <taxon>Viridiplantae</taxon>
        <taxon>Streptophyta</taxon>
        <taxon>Embryophyta</taxon>
        <taxon>Tracheophyta</taxon>
        <taxon>Spermatophyta</taxon>
        <taxon>Magnoliopsida</taxon>
        <taxon>Liliopsida</taxon>
        <taxon>Zingiberales</taxon>
        <taxon>Cannaceae</taxon>
        <taxon>Canna</taxon>
    </lineage>
</organism>
<dbReference type="GO" id="GO:0006355">
    <property type="term" value="P:regulation of DNA-templated transcription"/>
    <property type="evidence" value="ECO:0007669"/>
    <property type="project" value="TreeGrafter"/>
</dbReference>
<dbReference type="AlphaFoldDB" id="A0AAQ3Q202"/>
<evidence type="ECO:0000256" key="5">
    <source>
        <dbReference type="ARBA" id="ARBA00022833"/>
    </source>
</evidence>
<gene>
    <name evidence="11" type="ORF">Cni_G02250</name>
</gene>
<evidence type="ECO:0000256" key="2">
    <source>
        <dbReference type="ARBA" id="ARBA00022723"/>
    </source>
</evidence>
<evidence type="ECO:0000256" key="3">
    <source>
        <dbReference type="ARBA" id="ARBA00022737"/>
    </source>
</evidence>
<name>A0AAQ3Q202_9LILI</name>
<protein>
    <submittedName>
        <fullName evidence="11">B-box zinc finger protein 22-like</fullName>
    </submittedName>
</protein>
<keyword evidence="7" id="KW-0804">Transcription</keyword>
<dbReference type="InterPro" id="IPR049808">
    <property type="entry name" value="CONSTANS-like_Bbox1"/>
</dbReference>
<dbReference type="GO" id="GO:0009640">
    <property type="term" value="P:photomorphogenesis"/>
    <property type="evidence" value="ECO:0007669"/>
    <property type="project" value="TreeGrafter"/>
</dbReference>
<dbReference type="Proteomes" id="UP001327560">
    <property type="component" value="Chromosome 1"/>
</dbReference>
<dbReference type="PROSITE" id="PS50119">
    <property type="entry name" value="ZF_BBOX"/>
    <property type="match status" value="1"/>
</dbReference>
<dbReference type="GO" id="GO:0005634">
    <property type="term" value="C:nucleus"/>
    <property type="evidence" value="ECO:0007669"/>
    <property type="project" value="UniProtKB-SubCell"/>
</dbReference>
<dbReference type="Pfam" id="PF00643">
    <property type="entry name" value="zf-B_box"/>
    <property type="match status" value="1"/>
</dbReference>
<evidence type="ECO:0000313" key="11">
    <source>
        <dbReference type="EMBL" id="WOK93550.1"/>
    </source>
</evidence>
<proteinExistence type="predicted"/>
<evidence type="ECO:0000256" key="7">
    <source>
        <dbReference type="ARBA" id="ARBA00023163"/>
    </source>
</evidence>
<comment type="subcellular location">
    <subcellularLocation>
        <location evidence="1">Nucleus</location>
    </subcellularLocation>
</comment>
<keyword evidence="8" id="KW-0539">Nucleus</keyword>
<dbReference type="SMART" id="SM00336">
    <property type="entry name" value="BBOX"/>
    <property type="match status" value="1"/>
</dbReference>
<keyword evidence="6" id="KW-0805">Transcription regulation</keyword>
<dbReference type="EMBL" id="CP136890">
    <property type="protein sequence ID" value="WOK93550.1"/>
    <property type="molecule type" value="Genomic_DNA"/>
</dbReference>
<keyword evidence="3" id="KW-0677">Repeat</keyword>
<dbReference type="CDD" id="cd19821">
    <property type="entry name" value="Bbox1_BBX-like"/>
    <property type="match status" value="1"/>
</dbReference>
<dbReference type="GO" id="GO:0008270">
    <property type="term" value="F:zinc ion binding"/>
    <property type="evidence" value="ECO:0007669"/>
    <property type="project" value="UniProtKB-KW"/>
</dbReference>
<keyword evidence="4 9" id="KW-0863">Zinc-finger</keyword>
<evidence type="ECO:0000259" key="10">
    <source>
        <dbReference type="PROSITE" id="PS50119"/>
    </source>
</evidence>
<feature type="domain" description="B box-type" evidence="10">
    <location>
        <begin position="1"/>
        <end position="47"/>
    </location>
</feature>
<dbReference type="InterPro" id="IPR051979">
    <property type="entry name" value="B-box_zinc_finger"/>
</dbReference>
<keyword evidence="12" id="KW-1185">Reference proteome</keyword>
<dbReference type="PANTHER" id="PTHR31832:SF63">
    <property type="entry name" value="B-BOX ZINC FINGER PROTEIN 23"/>
    <property type="match status" value="1"/>
</dbReference>
<accession>A0AAQ3Q202</accession>
<evidence type="ECO:0000313" key="12">
    <source>
        <dbReference type="Proteomes" id="UP001327560"/>
    </source>
</evidence>
<keyword evidence="2" id="KW-0479">Metal-binding</keyword>
<evidence type="ECO:0000256" key="1">
    <source>
        <dbReference type="ARBA" id="ARBA00004123"/>
    </source>
</evidence>
<dbReference type="InterPro" id="IPR000315">
    <property type="entry name" value="Znf_B-box"/>
</dbReference>
<reference evidence="11 12" key="1">
    <citation type="submission" date="2023-10" db="EMBL/GenBank/DDBJ databases">
        <title>Chromosome-scale genome assembly provides insights into flower coloration mechanisms of Canna indica.</title>
        <authorList>
            <person name="Li C."/>
        </authorList>
    </citation>
    <scope>NUCLEOTIDE SEQUENCE [LARGE SCALE GENOMIC DNA]</scope>
    <source>
        <tissue evidence="11">Flower</tissue>
    </source>
</reference>
<evidence type="ECO:0000256" key="8">
    <source>
        <dbReference type="ARBA" id="ARBA00023242"/>
    </source>
</evidence>
<evidence type="ECO:0000256" key="9">
    <source>
        <dbReference type="PROSITE-ProRule" id="PRU00024"/>
    </source>
</evidence>